<accession>A0A484WZT6</accession>
<evidence type="ECO:0000313" key="1">
    <source>
        <dbReference type="EMBL" id="VFS16622.1"/>
    </source>
</evidence>
<gene>
    <name evidence="1" type="ORF">NCTC12126_01430</name>
</gene>
<reference evidence="1 2" key="1">
    <citation type="submission" date="2019-03" db="EMBL/GenBank/DDBJ databases">
        <authorList>
            <consortium name="Pathogen Informatics"/>
        </authorList>
    </citation>
    <scope>NUCLEOTIDE SEQUENCE [LARGE SCALE GENOMIC DNA]</scope>
    <source>
        <strain evidence="1 2">NCTC12126</strain>
    </source>
</reference>
<sequence length="74" mass="8185">MSSAVFKDFLQSIPSPLGRGLGVRGTAPPLMTYALRCSSIDLIWPMARVGFSPLGHTLTQFMMLWQRNTLKSVT</sequence>
<organism evidence="1 2">
    <name type="scientific">Enterobacter cancerogenus</name>
    <dbReference type="NCBI Taxonomy" id="69218"/>
    <lineage>
        <taxon>Bacteria</taxon>
        <taxon>Pseudomonadati</taxon>
        <taxon>Pseudomonadota</taxon>
        <taxon>Gammaproteobacteria</taxon>
        <taxon>Enterobacterales</taxon>
        <taxon>Enterobacteriaceae</taxon>
        <taxon>Enterobacter</taxon>
        <taxon>Enterobacter cloacae complex</taxon>
    </lineage>
</organism>
<dbReference type="EMBL" id="CAADIW010000007">
    <property type="protein sequence ID" value="VFS16622.1"/>
    <property type="molecule type" value="Genomic_DNA"/>
</dbReference>
<proteinExistence type="predicted"/>
<protein>
    <submittedName>
        <fullName evidence="1">Uncharacterized protein</fullName>
    </submittedName>
</protein>
<dbReference type="Proteomes" id="UP000351155">
    <property type="component" value="Unassembled WGS sequence"/>
</dbReference>
<evidence type="ECO:0000313" key="2">
    <source>
        <dbReference type="Proteomes" id="UP000351155"/>
    </source>
</evidence>
<dbReference type="AlphaFoldDB" id="A0A484WZT6"/>
<name>A0A484WZT6_9ENTR</name>